<evidence type="ECO:0000313" key="5">
    <source>
        <dbReference type="Proteomes" id="UP001371218"/>
    </source>
</evidence>
<feature type="chain" id="PRO_5046552792" evidence="2">
    <location>
        <begin position="31"/>
        <end position="324"/>
    </location>
</feature>
<keyword evidence="2" id="KW-0732">Signal</keyword>
<evidence type="ECO:0000256" key="1">
    <source>
        <dbReference type="ARBA" id="ARBA00022801"/>
    </source>
</evidence>
<dbReference type="EMBL" id="JBBUTG010000024">
    <property type="protein sequence ID" value="MEK8034063.1"/>
    <property type="molecule type" value="Genomic_DNA"/>
</dbReference>
<evidence type="ECO:0000256" key="2">
    <source>
        <dbReference type="SAM" id="SignalP"/>
    </source>
</evidence>
<dbReference type="InterPro" id="IPR001375">
    <property type="entry name" value="Peptidase_S9_cat"/>
</dbReference>
<dbReference type="RefSeq" id="WP_341428487.1">
    <property type="nucleotide sequence ID" value="NZ_JBBUTG010000024.1"/>
</dbReference>
<comment type="caution">
    <text evidence="4">The sequence shown here is derived from an EMBL/GenBank/DDBJ whole genome shotgun (WGS) entry which is preliminary data.</text>
</comment>
<feature type="domain" description="Peptidase S9 prolyl oligopeptidase catalytic" evidence="3">
    <location>
        <begin position="124"/>
        <end position="215"/>
    </location>
</feature>
<name>A0ABU9C049_9BURK</name>
<proteinExistence type="predicted"/>
<accession>A0ABU9C049</accession>
<keyword evidence="1" id="KW-0378">Hydrolase</keyword>
<reference evidence="4 5" key="1">
    <citation type="submission" date="2024-04" db="EMBL/GenBank/DDBJ databases">
        <title>Novel species of the genus Ideonella isolated from streams.</title>
        <authorList>
            <person name="Lu H."/>
        </authorList>
    </citation>
    <scope>NUCLEOTIDE SEQUENCE [LARGE SCALE GENOMIC DNA]</scope>
    <source>
        <strain evidence="4 5">DXS29W</strain>
    </source>
</reference>
<evidence type="ECO:0000259" key="3">
    <source>
        <dbReference type="Pfam" id="PF00326"/>
    </source>
</evidence>
<dbReference type="PANTHER" id="PTHR22946:SF9">
    <property type="entry name" value="POLYKETIDE TRANSFERASE AF380"/>
    <property type="match status" value="1"/>
</dbReference>
<dbReference type="Proteomes" id="UP001371218">
    <property type="component" value="Unassembled WGS sequence"/>
</dbReference>
<protein>
    <submittedName>
        <fullName evidence="4">Prolyl oligopeptidase family serine peptidase</fullName>
    </submittedName>
</protein>
<dbReference type="InterPro" id="IPR050261">
    <property type="entry name" value="FrsA_esterase"/>
</dbReference>
<feature type="signal peptide" evidence="2">
    <location>
        <begin position="1"/>
        <end position="30"/>
    </location>
</feature>
<organism evidence="4 5">
    <name type="scientific">Ideonella lacteola</name>
    <dbReference type="NCBI Taxonomy" id="2984193"/>
    <lineage>
        <taxon>Bacteria</taxon>
        <taxon>Pseudomonadati</taxon>
        <taxon>Pseudomonadota</taxon>
        <taxon>Betaproteobacteria</taxon>
        <taxon>Burkholderiales</taxon>
        <taxon>Sphaerotilaceae</taxon>
        <taxon>Ideonella</taxon>
    </lineage>
</organism>
<dbReference type="PANTHER" id="PTHR22946">
    <property type="entry name" value="DIENELACTONE HYDROLASE DOMAIN-CONTAINING PROTEIN-RELATED"/>
    <property type="match status" value="1"/>
</dbReference>
<keyword evidence="5" id="KW-1185">Reference proteome</keyword>
<gene>
    <name evidence="4" type="ORF">AACH06_24835</name>
</gene>
<dbReference type="Pfam" id="PF00326">
    <property type="entry name" value="Peptidase_S9"/>
    <property type="match status" value="1"/>
</dbReference>
<dbReference type="SUPFAM" id="SSF53474">
    <property type="entry name" value="alpha/beta-Hydrolases"/>
    <property type="match status" value="1"/>
</dbReference>
<sequence length="324" mass="34295">MNGMSSLLQRIARLLLLSVMACGAPVLLHAQQASVPAAPSLSAARGAFVTKIAMPTADGRPATVAPESILRTLKYTSPAGELSAYLTPDPHDGKRHPAIIWITGGDCNSIGDVWRAASSSNDQTAAAYRRAGIVMMFPSLRGGNANPGKREAFYGETQDILAAADFLSTVPYVDPARIHLGGHSTGGTMALLTAEVTSRFRAVIAFGPVVSPDIYGEELLPVDFSKLDPRELQLRRPALWLDSIRSPTLVLEGVDRGNGEHLKLMKKLNRNPLVTFIAVPGTDHFCVLAPANALLARKIIDDTGPGTAISLSAKEIASLSGGSR</sequence>
<dbReference type="InterPro" id="IPR029058">
    <property type="entry name" value="AB_hydrolase_fold"/>
</dbReference>
<dbReference type="Gene3D" id="3.40.50.1820">
    <property type="entry name" value="alpha/beta hydrolase"/>
    <property type="match status" value="1"/>
</dbReference>
<evidence type="ECO:0000313" key="4">
    <source>
        <dbReference type="EMBL" id="MEK8034063.1"/>
    </source>
</evidence>